<accession>A0ABV5G823</accession>
<reference evidence="3 4" key="1">
    <citation type="submission" date="2024-09" db="EMBL/GenBank/DDBJ databases">
        <authorList>
            <person name="Sun Q."/>
            <person name="Mori K."/>
        </authorList>
    </citation>
    <scope>NUCLEOTIDE SEQUENCE [LARGE SCALE GENOMIC DNA]</scope>
    <source>
        <strain evidence="3 4">CCM 7609</strain>
    </source>
</reference>
<keyword evidence="4" id="KW-1185">Reference proteome</keyword>
<evidence type="ECO:0000256" key="1">
    <source>
        <dbReference type="SAM" id="MobiDB-lite"/>
    </source>
</evidence>
<evidence type="ECO:0000313" key="3">
    <source>
        <dbReference type="EMBL" id="MFB9075082.1"/>
    </source>
</evidence>
<protein>
    <submittedName>
        <fullName evidence="3">Uncharacterized protein</fullName>
    </submittedName>
</protein>
<gene>
    <name evidence="2" type="ORF">ACFFX0_22860</name>
    <name evidence="3" type="ORF">ACFFX0_29435</name>
</gene>
<comment type="caution">
    <text evidence="3">The sequence shown here is derived from an EMBL/GenBank/DDBJ whole genome shotgun (WGS) entry which is preliminary data.</text>
</comment>
<name>A0ABV5G823_9MICC</name>
<evidence type="ECO:0000313" key="2">
    <source>
        <dbReference type="EMBL" id="MFB9073884.1"/>
    </source>
</evidence>
<feature type="region of interest" description="Disordered" evidence="1">
    <location>
        <begin position="1"/>
        <end position="54"/>
    </location>
</feature>
<proteinExistence type="predicted"/>
<evidence type="ECO:0000313" key="4">
    <source>
        <dbReference type="Proteomes" id="UP001589575"/>
    </source>
</evidence>
<dbReference type="EMBL" id="JBHMFI010000001">
    <property type="protein sequence ID" value="MFB9073884.1"/>
    <property type="molecule type" value="Genomic_DNA"/>
</dbReference>
<sequence>MDGSDNGSSHHPQRTARGRRGEDLRALIMRSFHNGHPLHRRGQNVPECTLVPDV</sequence>
<dbReference type="Proteomes" id="UP001589575">
    <property type="component" value="Unassembled WGS sequence"/>
</dbReference>
<dbReference type="EMBL" id="JBHMFI010000010">
    <property type="protein sequence ID" value="MFB9075082.1"/>
    <property type="molecule type" value="Genomic_DNA"/>
</dbReference>
<feature type="compositionally biased region" description="Polar residues" evidence="1">
    <location>
        <begin position="1"/>
        <end position="10"/>
    </location>
</feature>
<organism evidence="3 4">
    <name type="scientific">Citricoccus parietis</name>
    <dbReference type="NCBI Taxonomy" id="592307"/>
    <lineage>
        <taxon>Bacteria</taxon>
        <taxon>Bacillati</taxon>
        <taxon>Actinomycetota</taxon>
        <taxon>Actinomycetes</taxon>
        <taxon>Micrococcales</taxon>
        <taxon>Micrococcaceae</taxon>
        <taxon>Citricoccus</taxon>
    </lineage>
</organism>